<accession>A0A923I1G1</accession>
<dbReference type="AlphaFoldDB" id="A0A923I1G1"/>
<evidence type="ECO:0000256" key="1">
    <source>
        <dbReference type="ARBA" id="ARBA00022801"/>
    </source>
</evidence>
<dbReference type="SUPFAM" id="SSF55909">
    <property type="entry name" value="Pentein"/>
    <property type="match status" value="1"/>
</dbReference>
<sequence length="514" mass="55443">MSESTLKKNTAQNGPIFDRRQFFRTAGALAASTLVLPLSACGGGGGGSDASEPVLPKPEQTSWLAPKEAATHTATWMVYGATASAWGTPSTTNSQLAIDDIPNSRPVAREDLMRIAAQLSRFETVNVLVDNETDRGEANAYLDLMFAASPASAKNRMIKRSLADLSDPAVKFGIEGYINYLEPAGMVLPPMNRANIVLIVQHVNDLWARDTGPVFVKGTDAKIYGVNFNFNGWGQENVSTGLTGWVKDTQKAANGVVDQDIDGDKKVATFINNKLGTAEIKTWITMEGGGIEVNGRGLAVATDSCIINNNRNPGKTRADFETEIKRVLGVEKLIWVPGVKAQEVTDDHIDFSARFTDDNTIIYNWDGGTVSVTDPTPSHDGKIKAALLAYQAQVAGWSAADKLKYLGSANASLNLVELPQPKITLVKDAVNSRNPDVSMSKRKEFEKSFGAGYIGYYEANNCILMGQFGDSELDKAAFNSLRARYPERVIIQITTDGIANGGGTIHCATQQQIV</sequence>
<dbReference type="PROSITE" id="PS51318">
    <property type="entry name" value="TAT"/>
    <property type="match status" value="1"/>
</dbReference>
<dbReference type="PANTHER" id="PTHR31377:SF0">
    <property type="entry name" value="AGMATINE DEIMINASE-RELATED"/>
    <property type="match status" value="1"/>
</dbReference>
<evidence type="ECO:0000313" key="2">
    <source>
        <dbReference type="EMBL" id="MBC3935911.1"/>
    </source>
</evidence>
<dbReference type="Pfam" id="PF04371">
    <property type="entry name" value="PAD_porph"/>
    <property type="match status" value="1"/>
</dbReference>
<comment type="caution">
    <text evidence="2">The sequence shown here is derived from an EMBL/GenBank/DDBJ whole genome shotgun (WGS) entry which is preliminary data.</text>
</comment>
<organism evidence="2 3">
    <name type="scientific">Undibacterium rugosum</name>
    <dbReference type="NCBI Taxonomy" id="2762291"/>
    <lineage>
        <taxon>Bacteria</taxon>
        <taxon>Pseudomonadati</taxon>
        <taxon>Pseudomonadota</taxon>
        <taxon>Betaproteobacteria</taxon>
        <taxon>Burkholderiales</taxon>
        <taxon>Oxalobacteraceae</taxon>
        <taxon>Undibacterium</taxon>
    </lineage>
</organism>
<keyword evidence="3" id="KW-1185">Reference proteome</keyword>
<proteinExistence type="predicted"/>
<dbReference type="GO" id="GO:0047632">
    <property type="term" value="F:agmatine deiminase activity"/>
    <property type="evidence" value="ECO:0007669"/>
    <property type="project" value="TreeGrafter"/>
</dbReference>
<dbReference type="Proteomes" id="UP000612361">
    <property type="component" value="Unassembled WGS sequence"/>
</dbReference>
<dbReference type="Gene3D" id="3.75.10.10">
    <property type="entry name" value="L-arginine/glycine Amidinotransferase, Chain A"/>
    <property type="match status" value="1"/>
</dbReference>
<dbReference type="PANTHER" id="PTHR31377">
    <property type="entry name" value="AGMATINE DEIMINASE-RELATED"/>
    <property type="match status" value="1"/>
</dbReference>
<dbReference type="InterPro" id="IPR006311">
    <property type="entry name" value="TAT_signal"/>
</dbReference>
<dbReference type="GO" id="GO:0009446">
    <property type="term" value="P:putrescine biosynthetic process"/>
    <property type="evidence" value="ECO:0007669"/>
    <property type="project" value="InterPro"/>
</dbReference>
<evidence type="ECO:0000313" key="3">
    <source>
        <dbReference type="Proteomes" id="UP000612361"/>
    </source>
</evidence>
<name>A0A923I1G1_9BURK</name>
<dbReference type="EMBL" id="JACOGG010000010">
    <property type="protein sequence ID" value="MBC3935911.1"/>
    <property type="molecule type" value="Genomic_DNA"/>
</dbReference>
<dbReference type="InterPro" id="IPR007466">
    <property type="entry name" value="Peptidyl-Arg-deiminase_porph"/>
</dbReference>
<keyword evidence="1" id="KW-0378">Hydrolase</keyword>
<dbReference type="GO" id="GO:0004668">
    <property type="term" value="F:protein-arginine deiminase activity"/>
    <property type="evidence" value="ECO:0007669"/>
    <property type="project" value="InterPro"/>
</dbReference>
<gene>
    <name evidence="2" type="ORF">H8K47_11115</name>
</gene>
<dbReference type="RefSeq" id="WP_186881471.1">
    <property type="nucleotide sequence ID" value="NZ_JACOGG010000010.1"/>
</dbReference>
<reference evidence="2" key="1">
    <citation type="submission" date="2020-08" db="EMBL/GenBank/DDBJ databases">
        <title>Novel species isolated from subtropical streams in China.</title>
        <authorList>
            <person name="Lu H."/>
        </authorList>
    </citation>
    <scope>NUCLEOTIDE SEQUENCE</scope>
    <source>
        <strain evidence="2">CY7W</strain>
    </source>
</reference>
<protein>
    <submittedName>
        <fullName evidence="2">Agmatine deiminase family protein</fullName>
    </submittedName>
</protein>